<organism evidence="9 10">
    <name type="scientific">Candida glabrata</name>
    <name type="common">Yeast</name>
    <name type="synonym">Torulopsis glabrata</name>
    <dbReference type="NCBI Taxonomy" id="5478"/>
    <lineage>
        <taxon>Eukaryota</taxon>
        <taxon>Fungi</taxon>
        <taxon>Dikarya</taxon>
        <taxon>Ascomycota</taxon>
        <taxon>Saccharomycotina</taxon>
        <taxon>Saccharomycetes</taxon>
        <taxon>Saccharomycetales</taxon>
        <taxon>Saccharomycetaceae</taxon>
        <taxon>Nakaseomyces</taxon>
    </lineage>
</organism>
<comment type="caution">
    <text evidence="9">The sequence shown here is derived from an EMBL/GenBank/DDBJ whole genome shotgun (WGS) entry which is preliminary data.</text>
</comment>
<feature type="transmembrane region" description="Helical" evidence="8">
    <location>
        <begin position="107"/>
        <end position="126"/>
    </location>
</feature>
<evidence type="ECO:0000256" key="5">
    <source>
        <dbReference type="ARBA" id="ARBA00022692"/>
    </source>
</evidence>
<evidence type="ECO:0000256" key="1">
    <source>
        <dbReference type="ARBA" id="ARBA00003246"/>
    </source>
</evidence>
<evidence type="ECO:0000256" key="4">
    <source>
        <dbReference type="ARBA" id="ARBA00013603"/>
    </source>
</evidence>
<dbReference type="Pfam" id="PF05832">
    <property type="entry name" value="DUF846"/>
    <property type="match status" value="1"/>
</dbReference>
<sequence length="196" mass="22505">MDHVRNFYDTILRSSHPLLMAFHLAGKAAPLAFYIAGFLFPSFTALFITIVLLLAADFYFTKNISGRRLVQLRWWYDSSATSTETFTFESHKQYTAGPPINPIDSKLFWWSMYLTPAIWFVLGILAILRLKLITFILIAVATCMTGWNTYGFRCCDRWNPNNSQSTEPFFQLPSIPGLDNITRLARFQSFFQSAAN</sequence>
<dbReference type="VEuPathDB" id="FungiDB:GWK60_K09779"/>
<dbReference type="PhylomeDB" id="A0A0W0DE20"/>
<dbReference type="EMBL" id="LLZZ01000124">
    <property type="protein sequence ID" value="KTB02538.1"/>
    <property type="molecule type" value="Genomic_DNA"/>
</dbReference>
<dbReference type="PANTHER" id="PTHR13019">
    <property type="entry name" value="GOLGI APPARATUS MEMBRANE PROTEIN TVP23"/>
    <property type="match status" value="1"/>
</dbReference>
<comment type="similarity">
    <text evidence="3 8">Belongs to the TVP23 family.</text>
</comment>
<dbReference type="Proteomes" id="UP000054886">
    <property type="component" value="Unassembled WGS sequence"/>
</dbReference>
<dbReference type="AlphaFoldDB" id="A0A0W0DE20"/>
<comment type="subcellular location">
    <subcellularLocation>
        <location evidence="2 8">Golgi apparatus membrane</location>
        <topology evidence="2 8">Multi-pass membrane protein</topology>
    </subcellularLocation>
</comment>
<gene>
    <name evidence="9" type="ORF">AO440_003672</name>
</gene>
<evidence type="ECO:0000313" key="10">
    <source>
        <dbReference type="Proteomes" id="UP000054886"/>
    </source>
</evidence>
<keyword evidence="7 8" id="KW-0472">Membrane</keyword>
<dbReference type="OrthoDB" id="2151161at2759"/>
<dbReference type="InterPro" id="IPR008564">
    <property type="entry name" value="TVP23-like"/>
</dbReference>
<proteinExistence type="inferred from homology"/>
<feature type="transmembrane region" description="Helical" evidence="8">
    <location>
        <begin position="132"/>
        <end position="150"/>
    </location>
</feature>
<dbReference type="VEuPathDB" id="FungiDB:GVI51_K09823"/>
<accession>A0A0W0DE20</accession>
<dbReference type="VEuPathDB" id="FungiDB:B1J91_K09988g"/>
<dbReference type="VEuPathDB" id="FungiDB:CAGL0K09988g"/>
<evidence type="ECO:0000313" key="9">
    <source>
        <dbReference type="EMBL" id="KTB02538.1"/>
    </source>
</evidence>
<keyword evidence="5 8" id="KW-0812">Transmembrane</keyword>
<reference evidence="9 10" key="1">
    <citation type="submission" date="2015-10" db="EMBL/GenBank/DDBJ databases">
        <title>Draft genomes sequences of Candida glabrata isolates 1A, 1B, 2A, 2B, 3A and 3B.</title>
        <authorList>
            <person name="Haavelsrud O.E."/>
            <person name="Gaustad P."/>
        </authorList>
    </citation>
    <scope>NUCLEOTIDE SEQUENCE [LARGE SCALE GENOMIC DNA]</scope>
    <source>
        <strain evidence="9">910700640</strain>
    </source>
</reference>
<keyword evidence="8" id="KW-0333">Golgi apparatus</keyword>
<keyword evidence="6 8" id="KW-1133">Transmembrane helix</keyword>
<evidence type="ECO:0000256" key="2">
    <source>
        <dbReference type="ARBA" id="ARBA00004653"/>
    </source>
</evidence>
<protein>
    <recommendedName>
        <fullName evidence="4 8">Golgi apparatus membrane protein TVP23</fullName>
    </recommendedName>
</protein>
<comment type="function">
    <text evidence="1 8">Golgi membrane protein involved in vesicular trafficking.</text>
</comment>
<evidence type="ECO:0000256" key="7">
    <source>
        <dbReference type="ARBA" id="ARBA00023136"/>
    </source>
</evidence>
<dbReference type="GO" id="GO:0000139">
    <property type="term" value="C:Golgi membrane"/>
    <property type="evidence" value="ECO:0007669"/>
    <property type="project" value="UniProtKB-SubCell"/>
</dbReference>
<dbReference type="PANTHER" id="PTHR13019:SF7">
    <property type="entry name" value="GOLGI APPARATUS MEMBRANE PROTEIN TVP23"/>
    <property type="match status" value="1"/>
</dbReference>
<dbReference type="GO" id="GO:0016192">
    <property type="term" value="P:vesicle-mediated transport"/>
    <property type="evidence" value="ECO:0007669"/>
    <property type="project" value="EnsemblFungi"/>
</dbReference>
<name>A0A0W0DE20_CANGB</name>
<feature type="transmembrane region" description="Helical" evidence="8">
    <location>
        <begin position="31"/>
        <end position="60"/>
    </location>
</feature>
<evidence type="ECO:0000256" key="8">
    <source>
        <dbReference type="RuleBase" id="RU361206"/>
    </source>
</evidence>
<evidence type="ECO:0000256" key="3">
    <source>
        <dbReference type="ARBA" id="ARBA00005467"/>
    </source>
</evidence>
<evidence type="ECO:0000256" key="6">
    <source>
        <dbReference type="ARBA" id="ARBA00022989"/>
    </source>
</evidence>
<dbReference type="GO" id="GO:0009306">
    <property type="term" value="P:protein secretion"/>
    <property type="evidence" value="ECO:0007669"/>
    <property type="project" value="TreeGrafter"/>
</dbReference>
<dbReference type="OMA" id="KMIWWID"/>